<dbReference type="Proteomes" id="UP000694548">
    <property type="component" value="Chromosome sgr02"/>
</dbReference>
<dbReference type="GO" id="GO:0005524">
    <property type="term" value="F:ATP binding"/>
    <property type="evidence" value="ECO:0007669"/>
    <property type="project" value="UniProtKB-KW"/>
</dbReference>
<feature type="compositionally biased region" description="Polar residues" evidence="15">
    <location>
        <begin position="724"/>
        <end position="739"/>
    </location>
</feature>
<feature type="compositionally biased region" description="Polar residues" evidence="15">
    <location>
        <begin position="1504"/>
        <end position="1513"/>
    </location>
</feature>
<keyword evidence="10" id="KW-0418">Kinase</keyword>
<dbReference type="GO" id="GO:0004674">
    <property type="term" value="F:protein serine/threonine kinase activity"/>
    <property type="evidence" value="ECO:0007669"/>
    <property type="project" value="UniProtKB-KW"/>
</dbReference>
<dbReference type="InterPro" id="IPR001478">
    <property type="entry name" value="PDZ"/>
</dbReference>
<evidence type="ECO:0000256" key="12">
    <source>
        <dbReference type="ARBA" id="ARBA00022842"/>
    </source>
</evidence>
<evidence type="ECO:0000256" key="5">
    <source>
        <dbReference type="ARBA" id="ARBA00022490"/>
    </source>
</evidence>
<dbReference type="SMART" id="SM00228">
    <property type="entry name" value="PDZ"/>
    <property type="match status" value="1"/>
</dbReference>
<dbReference type="PROSITE" id="PS50106">
    <property type="entry name" value="PDZ"/>
    <property type="match status" value="1"/>
</dbReference>
<dbReference type="Gene3D" id="1.10.510.10">
    <property type="entry name" value="Transferase(Phosphotransferase) domain 1"/>
    <property type="match status" value="1"/>
</dbReference>
<feature type="region of interest" description="Disordered" evidence="15">
    <location>
        <begin position="1102"/>
        <end position="1155"/>
    </location>
</feature>
<feature type="compositionally biased region" description="Low complexity" evidence="15">
    <location>
        <begin position="1060"/>
        <end position="1077"/>
    </location>
</feature>
<feature type="compositionally biased region" description="Low complexity" evidence="15">
    <location>
        <begin position="13"/>
        <end position="25"/>
    </location>
</feature>
<evidence type="ECO:0000256" key="1">
    <source>
        <dbReference type="ARBA" id="ARBA00001946"/>
    </source>
</evidence>
<evidence type="ECO:0000259" key="16">
    <source>
        <dbReference type="PROSITE" id="PS50011"/>
    </source>
</evidence>
<dbReference type="Gene3D" id="2.30.42.10">
    <property type="match status" value="1"/>
</dbReference>
<dbReference type="PANTHER" id="PTHR24356">
    <property type="entry name" value="SERINE/THREONINE-PROTEIN KINASE"/>
    <property type="match status" value="1"/>
</dbReference>
<dbReference type="InterPro" id="IPR050236">
    <property type="entry name" value="Ser_Thr_kinase_AGC"/>
</dbReference>
<dbReference type="Pfam" id="PF17820">
    <property type="entry name" value="PDZ_6"/>
    <property type="match status" value="1"/>
</dbReference>
<feature type="compositionally biased region" description="Basic and acidic residues" evidence="15">
    <location>
        <begin position="1258"/>
        <end position="1284"/>
    </location>
</feature>
<dbReference type="Pfam" id="PF00069">
    <property type="entry name" value="Pkinase"/>
    <property type="match status" value="1"/>
</dbReference>
<dbReference type="EC" id="2.7.11.1" evidence="4"/>
<keyword evidence="7" id="KW-0597">Phosphoprotein</keyword>
<feature type="domain" description="AGC-kinase C-terminal" evidence="18">
    <location>
        <begin position="624"/>
        <end position="695"/>
    </location>
</feature>
<keyword evidence="11" id="KW-0067">ATP-binding</keyword>
<evidence type="ECO:0000256" key="3">
    <source>
        <dbReference type="ARBA" id="ARBA00009903"/>
    </source>
</evidence>
<dbReference type="PROSITE" id="PS00108">
    <property type="entry name" value="PROTEIN_KINASE_ST"/>
    <property type="match status" value="1"/>
</dbReference>
<dbReference type="SMART" id="SM00220">
    <property type="entry name" value="S_TKc"/>
    <property type="match status" value="1"/>
</dbReference>
<sequence length="2025" mass="221336">SFSALFSRGSASGRPGPTHPLLGPTGATRLRPTRYRWEWHIRVFCLIRRVIGLCVFCDRTDGRRWSLASLPSSGYGTNTPSSTVSSSCSSQEKLHQLPFQPTPDELHFLSKHFCTESISGDECRRATAMRPRSRSLSPGRSPLCFDNEIIMMNHVYKERFPRATAQMEEKIQEIIRSSSPESVLPFADGVLGFVHHQIIELARDCLEKSRLGLITCSYFCEFTDKLERLVQESTERSESEEVNFIRVLVKKLLIVIARPARLLECLEFDPEEFYHLLEAAEGHAKEGQGIKSDIPRYIISQLGLTRDPLEEIARLKSSDSGIAETPETDDSVSSQITALRSRRKPCELDFEMIKLISNGAYGAVYLVRHKETKQRFAMKKINKQNLMLRNQIQQAFVERDILTFAENPFVVSMYCSFETRRHLCMVMEYVEGGDCATLLKNMGPLPVDMARMYFAETVLALEYLHNYGVVHRDLKPDNLLVTSMGHIKLTDFGLSKVGLMNMTTNLYEGHIEKDAREFSDKQVCGTPEYIAPEVILRQGHGKPVDWWAMGIILYEFLVGCVPFFGDTPEELFGQVISDEINWPEGEDAPPPDAQELITLLLRQNPLERLGTGGAAEVKQHQFFHNLDWNGLLRQKAEFIPQLESEDDTSYFDTRSERYHHLETEEDDTNDEDFSVDLRQFSSCSHRFSKVRPSPPHPHPTPLNEYTNAIITLTPRGEGVDLLDNTGQASTDRQPQTSSLRPERAADKTGAVTKVPKSVSTGALSLRIPGDIFGASPLASPVSPYSLSSDPSSRDSSPSRESSSLFSSSPRKPVVIHSSGKKFGFTLRAIRVYACDSDIYTVYHLVWNVEDGGPAHKAGLKAGDLITHVNGEPVHGLVHTEVVELLLKSGSKVAISTTPFENTSIKTGPARRNSYRSKMVRCGKKSKKEKMRRTLFKRFAMQPSPLLHTSRSFSSLNHSMSSGDSLPGSPTHSLSPRSPTAALRTTPDFTLSGGNSSQSSSPSSSAPNSPAGSGHIRPSTLHGLGPKLPGQRLRQGRRKSIGSIPLSPLARTPSPTPQPTSPQRSPSPLHSGHSGPMSKTAQAFPAKMHSPPTIVRHIVCPKSAEPPRSPLLQRVQSEEKLSPSYTGEKKHLCPRKHSLEVTQEEEQDEEQKSGEPDLAALQSMDEMSNKIKLKIALKRKEWTERREALQKQEALRESDLLPLFGDERMESFLFPIQNKTQSSPDSSPLEIKAIKDVLYKKLFPRVSEGCPEPAGGSSEGDRASRAAEWQHTRHGKDDSKPDPLDFKTPSVDYTRKRLSFEELEDHMCRFSCGIHENLHFGSMRSKSLQLDTAASHDHLKAAVHSSPEGLVPKMFSGRGESAVEKLQLISSAESPLRKTSSEYKLEGRQVSSLKPLEGTLDIGLLSGPRVSKTETCLSKLTDGMSDIVPLSPSRWLKSPTEKQITIPHLKSADKIKTSMLGPLSLDAVSSSNGSKEPSVSGGVEIKINGSGEKASLTHDHRGSRHSSQFSSAGKTPSIREVSNEDQDEEVEQQEVASHTSHSPNCSDTTVVPAELQGSPAASGGPPGPPGKTSDCVLDLCVDRDSSAQNVTPGAEVLQNVSASAPDPESVLSKQERLNICSSNMQAPVPVAPSALGPKCGHKSSSLKSKASCETSAGEAAVEDAAPSNKPAVKASEGAGGSASDTTKTDAPVVNTSSPLCSVTEDKLNVNKSDGSVSACTGQRPGLPHSGAKVSEQPSNKPPAAKQQHKSSELDLKKENMVVVSARGKGNGSAAANEKSKPGCEAQPAPHTSVKEAKTPPVPGVRSSLTTQESKHKDTSLMSKQDDSVQRTPSPSQGDFKQRPTQPKGSVATKDITESKFKPASPKTATPSTSAAKQSLDVKPKDGSPKKQDQRDSKPKDVAPPHQQLMKEQEVPPLPAAPQVLPKPAGKKDSPIREAASVSSSGSLDAHKASNAKIQPTEKLQLCARRDPADKKKKDSVQEVTSAQRNPKRDTNRSSPSALRDSSDKDCSRCRQKEAPRSSSNRK</sequence>
<dbReference type="InterPro" id="IPR036034">
    <property type="entry name" value="PDZ_sf"/>
</dbReference>
<feature type="compositionally biased region" description="Basic and acidic residues" evidence="15">
    <location>
        <begin position="2003"/>
        <end position="2018"/>
    </location>
</feature>
<feature type="compositionally biased region" description="Polar residues" evidence="15">
    <location>
        <begin position="1865"/>
        <end position="1875"/>
    </location>
</feature>
<dbReference type="FunFam" id="1.10.510.10:FF:000012">
    <property type="entry name" value="microtubule-associated serine/threonine-protein kinase 2 isoform X1"/>
    <property type="match status" value="1"/>
</dbReference>
<evidence type="ECO:0000256" key="15">
    <source>
        <dbReference type="SAM" id="MobiDB-lite"/>
    </source>
</evidence>
<evidence type="ECO:0000259" key="18">
    <source>
        <dbReference type="PROSITE" id="PS51285"/>
    </source>
</evidence>
<evidence type="ECO:0000256" key="4">
    <source>
        <dbReference type="ARBA" id="ARBA00012513"/>
    </source>
</evidence>
<accession>A0A8C6L1W3</accession>
<evidence type="ECO:0000259" key="17">
    <source>
        <dbReference type="PROSITE" id="PS50106"/>
    </source>
</evidence>
<evidence type="ECO:0000256" key="14">
    <source>
        <dbReference type="ARBA" id="ARBA00048679"/>
    </source>
</evidence>
<feature type="compositionally biased region" description="Low complexity" evidence="15">
    <location>
        <begin position="991"/>
        <end position="1013"/>
    </location>
</feature>
<dbReference type="InterPro" id="IPR023142">
    <property type="entry name" value="MAST_pre-PK_dom_sf"/>
</dbReference>
<dbReference type="InterPro" id="IPR041489">
    <property type="entry name" value="PDZ_6"/>
</dbReference>
<dbReference type="GeneTree" id="ENSGT00940000156399"/>
<evidence type="ECO:0000256" key="2">
    <source>
        <dbReference type="ARBA" id="ARBA00004496"/>
    </source>
</evidence>
<feature type="compositionally biased region" description="Acidic residues" evidence="15">
    <location>
        <begin position="1522"/>
        <end position="1531"/>
    </location>
</feature>
<dbReference type="PROSITE" id="PS50011">
    <property type="entry name" value="PROTEIN_KINASE_DOM"/>
    <property type="match status" value="1"/>
</dbReference>
<dbReference type="InterPro" id="IPR037711">
    <property type="entry name" value="MAST"/>
</dbReference>
<dbReference type="GO" id="GO:0007010">
    <property type="term" value="P:cytoskeleton organization"/>
    <property type="evidence" value="ECO:0007669"/>
    <property type="project" value="TreeGrafter"/>
</dbReference>
<feature type="compositionally biased region" description="Polar residues" evidence="15">
    <location>
        <begin position="1466"/>
        <end position="1476"/>
    </location>
</feature>
<feature type="compositionally biased region" description="Polar residues" evidence="15">
    <location>
        <begin position="1828"/>
        <end position="1846"/>
    </location>
</feature>
<evidence type="ECO:0000256" key="13">
    <source>
        <dbReference type="ARBA" id="ARBA00047899"/>
    </source>
</evidence>
<dbReference type="GO" id="GO:0035556">
    <property type="term" value="P:intracellular signal transduction"/>
    <property type="evidence" value="ECO:0007669"/>
    <property type="project" value="TreeGrafter"/>
</dbReference>
<feature type="region of interest" description="Disordered" evidence="15">
    <location>
        <begin position="1466"/>
        <end position="1573"/>
    </location>
</feature>
<dbReference type="FunFam" id="1.20.1480.20:FF:000001">
    <property type="entry name" value="microtubule-associated serine/threonine-protein kinase 4 isoform X1"/>
    <property type="match status" value="1"/>
</dbReference>
<feature type="compositionally biased region" description="Basic and acidic residues" evidence="15">
    <location>
        <begin position="1878"/>
        <end position="1912"/>
    </location>
</feature>
<feature type="compositionally biased region" description="Basic and acidic residues" evidence="15">
    <location>
        <begin position="1811"/>
        <end position="1827"/>
    </location>
</feature>
<evidence type="ECO:0000313" key="20">
    <source>
        <dbReference type="Proteomes" id="UP000694548"/>
    </source>
</evidence>
<dbReference type="Ensembl" id="ENSNFUT00015013314.1">
    <property type="protein sequence ID" value="ENSNFUP00015012677.1"/>
    <property type="gene ID" value="ENSNFUG00015006138.1"/>
</dbReference>
<comment type="similarity">
    <text evidence="3">Belongs to the protein kinase superfamily. AGC Ser/Thr protein kinase family.</text>
</comment>
<dbReference type="Gene3D" id="3.30.200.20">
    <property type="entry name" value="Phosphorylase Kinase, domain 1"/>
    <property type="match status" value="1"/>
</dbReference>
<comment type="catalytic activity">
    <reaction evidence="13">
        <text>L-threonyl-[protein] + ATP = O-phospho-L-threonyl-[protein] + ADP + H(+)</text>
        <dbReference type="Rhea" id="RHEA:46608"/>
        <dbReference type="Rhea" id="RHEA-COMP:11060"/>
        <dbReference type="Rhea" id="RHEA-COMP:11605"/>
        <dbReference type="ChEBI" id="CHEBI:15378"/>
        <dbReference type="ChEBI" id="CHEBI:30013"/>
        <dbReference type="ChEBI" id="CHEBI:30616"/>
        <dbReference type="ChEBI" id="CHEBI:61977"/>
        <dbReference type="ChEBI" id="CHEBI:456216"/>
        <dbReference type="EC" id="2.7.11.1"/>
    </reaction>
</comment>
<dbReference type="SUPFAM" id="SSF56112">
    <property type="entry name" value="Protein kinase-like (PK-like)"/>
    <property type="match status" value="1"/>
</dbReference>
<keyword evidence="5" id="KW-0963">Cytoplasm</keyword>
<comment type="catalytic activity">
    <reaction evidence="14">
        <text>L-seryl-[protein] + ATP = O-phospho-L-seryl-[protein] + ADP + H(+)</text>
        <dbReference type="Rhea" id="RHEA:17989"/>
        <dbReference type="Rhea" id="RHEA-COMP:9863"/>
        <dbReference type="Rhea" id="RHEA-COMP:11604"/>
        <dbReference type="ChEBI" id="CHEBI:15378"/>
        <dbReference type="ChEBI" id="CHEBI:29999"/>
        <dbReference type="ChEBI" id="CHEBI:30616"/>
        <dbReference type="ChEBI" id="CHEBI:83421"/>
        <dbReference type="ChEBI" id="CHEBI:456216"/>
        <dbReference type="EC" id="2.7.11.1"/>
    </reaction>
</comment>
<reference evidence="19" key="1">
    <citation type="submission" date="2014-08" db="EMBL/GenBank/DDBJ databases">
        <authorList>
            <person name="Senf B."/>
            <person name="Petzold A."/>
            <person name="Downie B.R."/>
            <person name="Koch P."/>
            <person name="Platzer M."/>
        </authorList>
    </citation>
    <scope>NUCLEOTIDE SEQUENCE [LARGE SCALE GENOMIC DNA]</scope>
    <source>
        <strain evidence="19">GRZ</strain>
    </source>
</reference>
<evidence type="ECO:0000256" key="9">
    <source>
        <dbReference type="ARBA" id="ARBA00022741"/>
    </source>
</evidence>
<comment type="cofactor">
    <cofactor evidence="1">
        <name>Mg(2+)</name>
        <dbReference type="ChEBI" id="CHEBI:18420"/>
    </cofactor>
</comment>
<gene>
    <name evidence="19" type="primary">MAST4</name>
</gene>
<evidence type="ECO:0000256" key="6">
    <source>
        <dbReference type="ARBA" id="ARBA00022527"/>
    </source>
</evidence>
<feature type="region of interest" description="Disordered" evidence="15">
    <location>
        <begin position="780"/>
        <end position="813"/>
    </location>
</feature>
<keyword evidence="20" id="KW-1185">Reference proteome</keyword>
<feature type="compositionally biased region" description="Polar residues" evidence="15">
    <location>
        <begin position="1535"/>
        <end position="1548"/>
    </location>
</feature>
<evidence type="ECO:0000313" key="19">
    <source>
        <dbReference type="Ensembl" id="ENSNFUP00015012677.1"/>
    </source>
</evidence>
<dbReference type="SUPFAM" id="SSF50156">
    <property type="entry name" value="PDZ domain-like"/>
    <property type="match status" value="1"/>
</dbReference>
<dbReference type="PROSITE" id="PS51285">
    <property type="entry name" value="AGC_KINASE_CTER"/>
    <property type="match status" value="1"/>
</dbReference>
<feature type="compositionally biased region" description="Polar residues" evidence="15">
    <location>
        <begin position="1708"/>
        <end position="1719"/>
    </location>
</feature>
<dbReference type="InterPro" id="IPR000719">
    <property type="entry name" value="Prot_kinase_dom"/>
</dbReference>
<feature type="compositionally biased region" description="Basic and acidic residues" evidence="15">
    <location>
        <begin position="1748"/>
        <end position="1758"/>
    </location>
</feature>
<reference evidence="19" key="2">
    <citation type="submission" date="2025-08" db="UniProtKB">
        <authorList>
            <consortium name="Ensembl"/>
        </authorList>
    </citation>
    <scope>IDENTIFICATION</scope>
</reference>
<feature type="compositionally biased region" description="Polar residues" evidence="15">
    <location>
        <begin position="949"/>
        <end position="977"/>
    </location>
</feature>
<keyword evidence="9" id="KW-0547">Nucleotide-binding</keyword>
<feature type="region of interest" description="Disordered" evidence="15">
    <location>
        <begin position="949"/>
        <end position="1087"/>
    </location>
</feature>
<feature type="region of interest" description="Disordered" evidence="15">
    <location>
        <begin position="1"/>
        <end position="25"/>
    </location>
</feature>
<organism evidence="19 20">
    <name type="scientific">Nothobranchius furzeri</name>
    <name type="common">Turquoise killifish</name>
    <dbReference type="NCBI Taxonomy" id="105023"/>
    <lineage>
        <taxon>Eukaryota</taxon>
        <taxon>Metazoa</taxon>
        <taxon>Chordata</taxon>
        <taxon>Craniata</taxon>
        <taxon>Vertebrata</taxon>
        <taxon>Euteleostomi</taxon>
        <taxon>Actinopterygii</taxon>
        <taxon>Neopterygii</taxon>
        <taxon>Teleostei</taxon>
        <taxon>Neoteleostei</taxon>
        <taxon>Acanthomorphata</taxon>
        <taxon>Ovalentaria</taxon>
        <taxon>Atherinomorphae</taxon>
        <taxon>Cyprinodontiformes</taxon>
        <taxon>Nothobranchiidae</taxon>
        <taxon>Nothobranchius</taxon>
    </lineage>
</organism>
<dbReference type="GO" id="GO:0000287">
    <property type="term" value="F:magnesium ion binding"/>
    <property type="evidence" value="ECO:0007669"/>
    <property type="project" value="InterPro"/>
</dbReference>
<dbReference type="InterPro" id="IPR008271">
    <property type="entry name" value="Ser/Thr_kinase_AS"/>
</dbReference>
<feature type="compositionally biased region" description="Polar residues" evidence="15">
    <location>
        <begin position="1641"/>
        <end position="1653"/>
    </location>
</feature>
<keyword evidence="6" id="KW-0723">Serine/threonine-protein kinase</keyword>
<feature type="domain" description="PDZ" evidence="17">
    <location>
        <begin position="812"/>
        <end position="900"/>
    </location>
</feature>
<keyword evidence="12" id="KW-0460">Magnesium</keyword>
<protein>
    <recommendedName>
        <fullName evidence="4">non-specific serine/threonine protein kinase</fullName>
        <ecNumber evidence="4">2.7.11.1</ecNumber>
    </recommendedName>
</protein>
<dbReference type="Pfam" id="PF08926">
    <property type="entry name" value="DUF1908"/>
    <property type="match status" value="1"/>
</dbReference>
<dbReference type="InterPro" id="IPR015022">
    <property type="entry name" value="MAST_pre-PK_dom"/>
</dbReference>
<feature type="region of interest" description="Disordered" evidence="15">
    <location>
        <begin position="1633"/>
        <end position="2025"/>
    </location>
</feature>
<dbReference type="SUPFAM" id="SSF140482">
    <property type="entry name" value="MAST3 pre-PK domain-like"/>
    <property type="match status" value="1"/>
</dbReference>
<keyword evidence="8" id="KW-0808">Transferase</keyword>
<reference evidence="19" key="3">
    <citation type="submission" date="2025-09" db="UniProtKB">
        <authorList>
            <consortium name="Ensembl"/>
        </authorList>
    </citation>
    <scope>IDENTIFICATION</scope>
</reference>
<evidence type="ECO:0000256" key="7">
    <source>
        <dbReference type="ARBA" id="ARBA00022553"/>
    </source>
</evidence>
<feature type="region of interest" description="Disordered" evidence="15">
    <location>
        <begin position="1247"/>
        <end position="1287"/>
    </location>
</feature>
<evidence type="ECO:0000256" key="10">
    <source>
        <dbReference type="ARBA" id="ARBA00022777"/>
    </source>
</evidence>
<dbReference type="FunFam" id="2.30.42.10:FF:000008">
    <property type="entry name" value="microtubule-associated serine/threonine-protein kinase 4 isoform X2"/>
    <property type="match status" value="1"/>
</dbReference>
<dbReference type="InterPro" id="IPR000961">
    <property type="entry name" value="AGC-kinase_C"/>
</dbReference>
<dbReference type="FunFam" id="3.30.200.20:FF:000457">
    <property type="entry name" value="Microtubule-associated serine/threonine-protein kinase"/>
    <property type="match status" value="1"/>
</dbReference>
<feature type="domain" description="Protein kinase" evidence="16">
    <location>
        <begin position="350"/>
        <end position="623"/>
    </location>
</feature>
<dbReference type="PANTHER" id="PTHR24356:SF224">
    <property type="entry name" value="MICROTUBULE-ASSOCIATED SERINE_THREONINE-PROTEIN KINASE 4"/>
    <property type="match status" value="1"/>
</dbReference>
<dbReference type="GO" id="GO:0005737">
    <property type="term" value="C:cytoplasm"/>
    <property type="evidence" value="ECO:0007669"/>
    <property type="project" value="UniProtKB-SubCell"/>
</dbReference>
<feature type="compositionally biased region" description="Basic and acidic residues" evidence="15">
    <location>
        <begin position="1966"/>
        <end position="1979"/>
    </location>
</feature>
<dbReference type="InterPro" id="IPR011009">
    <property type="entry name" value="Kinase-like_dom_sf"/>
</dbReference>
<dbReference type="Gene3D" id="1.20.1480.20">
    <property type="entry name" value="MAST3 pre-PK domain-like"/>
    <property type="match status" value="1"/>
</dbReference>
<feature type="compositionally biased region" description="Low complexity" evidence="15">
    <location>
        <begin position="780"/>
        <end position="812"/>
    </location>
</feature>
<feature type="region of interest" description="Disordered" evidence="15">
    <location>
        <begin position="717"/>
        <end position="755"/>
    </location>
</feature>
<proteinExistence type="inferred from homology"/>
<feature type="compositionally biased region" description="Basic and acidic residues" evidence="15">
    <location>
        <begin position="1115"/>
        <end position="1130"/>
    </location>
</feature>
<name>A0A8C6L1W3_NOTFU</name>
<dbReference type="CDD" id="cd05609">
    <property type="entry name" value="STKc_MAST"/>
    <property type="match status" value="1"/>
</dbReference>
<comment type="subcellular location">
    <subcellularLocation>
        <location evidence="2">Cytoplasm</location>
    </subcellularLocation>
</comment>
<evidence type="ECO:0000256" key="11">
    <source>
        <dbReference type="ARBA" id="ARBA00022840"/>
    </source>
</evidence>
<evidence type="ECO:0000256" key="8">
    <source>
        <dbReference type="ARBA" id="ARBA00022679"/>
    </source>
</evidence>